<sequence>MKNKKEVLLPLLLNQRDNAKLVLVQEFTKESKLDDLVCVVKADVKNESAMLEVEISFNGENLFVGTLEELKTQLQYLGPCIC</sequence>
<organism evidence="1">
    <name type="scientific">Myoviridae sp. ctPuP5</name>
    <dbReference type="NCBI Taxonomy" id="2823543"/>
    <lineage>
        <taxon>Viruses</taxon>
        <taxon>Duplodnaviria</taxon>
        <taxon>Heunggongvirae</taxon>
        <taxon>Uroviricota</taxon>
        <taxon>Caudoviricetes</taxon>
    </lineage>
</organism>
<accession>A0A8S5L9T9</accession>
<protein>
    <submittedName>
        <fullName evidence="1">Uncharacterized protein</fullName>
    </submittedName>
</protein>
<name>A0A8S5L9T9_9CAUD</name>
<proteinExistence type="predicted"/>
<reference evidence="1" key="1">
    <citation type="journal article" date="2021" name="Proc. Natl. Acad. Sci. U.S.A.">
        <title>A Catalog of Tens of Thousands of Viruses from Human Metagenomes Reveals Hidden Associations with Chronic Diseases.</title>
        <authorList>
            <person name="Tisza M.J."/>
            <person name="Buck C.B."/>
        </authorList>
    </citation>
    <scope>NUCLEOTIDE SEQUENCE</scope>
    <source>
        <strain evidence="1">CtPuP5</strain>
    </source>
</reference>
<evidence type="ECO:0000313" key="1">
    <source>
        <dbReference type="EMBL" id="DAD66677.1"/>
    </source>
</evidence>
<dbReference type="EMBL" id="BK014662">
    <property type="protein sequence ID" value="DAD66677.1"/>
    <property type="molecule type" value="Genomic_DNA"/>
</dbReference>